<protein>
    <submittedName>
        <fullName evidence="1">Unannotated protein</fullName>
    </submittedName>
</protein>
<reference evidence="1" key="1">
    <citation type="submission" date="2020-05" db="EMBL/GenBank/DDBJ databases">
        <authorList>
            <person name="Chiriac C."/>
            <person name="Salcher M."/>
            <person name="Ghai R."/>
            <person name="Kavagutti S V."/>
        </authorList>
    </citation>
    <scope>NUCLEOTIDE SEQUENCE</scope>
</reference>
<dbReference type="AlphaFoldDB" id="A0A6J6ZKD7"/>
<dbReference type="SUPFAM" id="SSF143100">
    <property type="entry name" value="TTHA1013/TTHA0281-like"/>
    <property type="match status" value="1"/>
</dbReference>
<organism evidence="1">
    <name type="scientific">freshwater metagenome</name>
    <dbReference type="NCBI Taxonomy" id="449393"/>
    <lineage>
        <taxon>unclassified sequences</taxon>
        <taxon>metagenomes</taxon>
        <taxon>ecological metagenomes</taxon>
    </lineage>
</organism>
<accession>A0A6J6ZKD7</accession>
<dbReference type="EMBL" id="CAFABB010000089">
    <property type="protein sequence ID" value="CAB4822090.1"/>
    <property type="molecule type" value="Genomic_DNA"/>
</dbReference>
<proteinExistence type="predicted"/>
<gene>
    <name evidence="1" type="ORF">UFOPK3162_00533</name>
</gene>
<evidence type="ECO:0000313" key="1">
    <source>
        <dbReference type="EMBL" id="CAB4822090.1"/>
    </source>
</evidence>
<dbReference type="InterPro" id="IPR035069">
    <property type="entry name" value="TTHA1013/TTHA0281-like"/>
</dbReference>
<name>A0A6J6ZKD7_9ZZZZ</name>
<sequence length="66" mass="7493">MNIRVVYQFEGGAWHLSSPDIKRWVGGAKTLTEARKLAIEGVEFCLESKDFIIEEIFDLSASYRLG</sequence>